<sequence length="64" mass="6789">MEDQLGSLSLVLSTIALWTTRYVDDAVAQLGRYSFTASTPAAGALRPLSDADALELDEDDEGAD</sequence>
<evidence type="ECO:0000313" key="1">
    <source>
        <dbReference type="EMBL" id="SFH06789.1"/>
    </source>
</evidence>
<gene>
    <name evidence="1" type="ORF">SAMN02787118_14150</name>
</gene>
<organism evidence="1 2">
    <name type="scientific">Streptomyces mirabilis</name>
    <dbReference type="NCBI Taxonomy" id="68239"/>
    <lineage>
        <taxon>Bacteria</taxon>
        <taxon>Bacillati</taxon>
        <taxon>Actinomycetota</taxon>
        <taxon>Actinomycetes</taxon>
        <taxon>Kitasatosporales</taxon>
        <taxon>Streptomycetaceae</taxon>
        <taxon>Streptomyces</taxon>
    </lineage>
</organism>
<proteinExistence type="predicted"/>
<protein>
    <recommendedName>
        <fullName evidence="3">Tn3 transposase DDE domain-containing protein</fullName>
    </recommendedName>
</protein>
<evidence type="ECO:0008006" key="3">
    <source>
        <dbReference type="Google" id="ProtNLM"/>
    </source>
</evidence>
<dbReference type="EMBL" id="FONR01000041">
    <property type="protein sequence ID" value="SFH06789.1"/>
    <property type="molecule type" value="Genomic_DNA"/>
</dbReference>
<name>A0A1I2X1N2_9ACTN</name>
<dbReference type="AlphaFoldDB" id="A0A1I2X1N2"/>
<evidence type="ECO:0000313" key="2">
    <source>
        <dbReference type="Proteomes" id="UP000181942"/>
    </source>
</evidence>
<accession>A0A1I2X1N2</accession>
<dbReference type="Proteomes" id="UP000181942">
    <property type="component" value="Unassembled WGS sequence"/>
</dbReference>
<reference evidence="1 2" key="1">
    <citation type="submission" date="2016-10" db="EMBL/GenBank/DDBJ databases">
        <authorList>
            <person name="de Groot N.N."/>
        </authorList>
    </citation>
    <scope>NUCLEOTIDE SEQUENCE [LARGE SCALE GENOMIC DNA]</scope>
    <source>
        <strain evidence="1 2">OK461</strain>
    </source>
</reference>